<dbReference type="EMBL" id="DYUC01000001">
    <property type="protein sequence ID" value="HJG85406.1"/>
    <property type="molecule type" value="Genomic_DNA"/>
</dbReference>
<sequence length="134" mass="15491">MEKIPYIVKKRMRLEGIGGRVNLPYGTRLEAVDGLIIHQGAAVCAVTSRNAHLYFARDDDGQGRERGALTLAITSTLEKRDKDHQARWDRVWEDETAQKYRRQDHEDHFLWGHAFFEAPVEDLRHIADLIGARR</sequence>
<name>A0A921MKD6_9FIRM</name>
<reference evidence="1" key="1">
    <citation type="journal article" date="2021" name="PeerJ">
        <title>Extensive microbial diversity within the chicken gut microbiome revealed by metagenomics and culture.</title>
        <authorList>
            <person name="Gilroy R."/>
            <person name="Ravi A."/>
            <person name="Getino M."/>
            <person name="Pursley I."/>
            <person name="Horton D.L."/>
            <person name="Alikhan N.F."/>
            <person name="Baker D."/>
            <person name="Gharbi K."/>
            <person name="Hall N."/>
            <person name="Watson M."/>
            <person name="Adriaenssens E.M."/>
            <person name="Foster-Nyarko E."/>
            <person name="Jarju S."/>
            <person name="Secka A."/>
            <person name="Antonio M."/>
            <person name="Oren A."/>
            <person name="Chaudhuri R.R."/>
            <person name="La Ragione R."/>
            <person name="Hildebrand F."/>
            <person name="Pallen M.J."/>
        </authorList>
    </citation>
    <scope>NUCLEOTIDE SEQUENCE</scope>
    <source>
        <strain evidence="1">CHK179-5677</strain>
    </source>
</reference>
<evidence type="ECO:0000313" key="1">
    <source>
        <dbReference type="EMBL" id="HJG85406.1"/>
    </source>
</evidence>
<evidence type="ECO:0000313" key="2">
    <source>
        <dbReference type="Proteomes" id="UP000760668"/>
    </source>
</evidence>
<dbReference type="AlphaFoldDB" id="A0A921MKD6"/>
<gene>
    <name evidence="1" type="ORF">K8V01_00010</name>
</gene>
<dbReference type="Proteomes" id="UP000760668">
    <property type="component" value="Unassembled WGS sequence"/>
</dbReference>
<accession>A0A921MKD6</accession>
<proteinExistence type="predicted"/>
<reference evidence="1" key="2">
    <citation type="submission" date="2021-09" db="EMBL/GenBank/DDBJ databases">
        <authorList>
            <person name="Gilroy R."/>
        </authorList>
    </citation>
    <scope>NUCLEOTIDE SEQUENCE</scope>
    <source>
        <strain evidence="1">CHK179-5677</strain>
    </source>
</reference>
<organism evidence="1 2">
    <name type="scientific">Pseudoflavonifractor capillosus</name>
    <dbReference type="NCBI Taxonomy" id="106588"/>
    <lineage>
        <taxon>Bacteria</taxon>
        <taxon>Bacillati</taxon>
        <taxon>Bacillota</taxon>
        <taxon>Clostridia</taxon>
        <taxon>Eubacteriales</taxon>
        <taxon>Oscillospiraceae</taxon>
        <taxon>Pseudoflavonifractor</taxon>
    </lineage>
</organism>
<comment type="caution">
    <text evidence="1">The sequence shown here is derived from an EMBL/GenBank/DDBJ whole genome shotgun (WGS) entry which is preliminary data.</text>
</comment>
<protein>
    <submittedName>
        <fullName evidence="1">Isoaspartyl peptidase</fullName>
    </submittedName>
</protein>
<dbReference type="RefSeq" id="WP_191540414.1">
    <property type="nucleotide sequence ID" value="NZ_DYUC01000001.1"/>
</dbReference>